<dbReference type="PANTHER" id="PTHR38013">
    <property type="entry name" value="GLYCOPROTEIN/POLYSACCHARIDE METABOLISM"/>
    <property type="match status" value="1"/>
</dbReference>
<dbReference type="Pfam" id="PF09619">
    <property type="entry name" value="YscW"/>
    <property type="match status" value="1"/>
</dbReference>
<proteinExistence type="predicted"/>
<dbReference type="Proteomes" id="UP000576821">
    <property type="component" value="Unassembled WGS sequence"/>
</dbReference>
<evidence type="ECO:0000259" key="1">
    <source>
        <dbReference type="Pfam" id="PF03724"/>
    </source>
</evidence>
<dbReference type="InterPro" id="IPR038670">
    <property type="entry name" value="HslJ-like_sf"/>
</dbReference>
<comment type="caution">
    <text evidence="2">The sequence shown here is derived from an EMBL/GenBank/DDBJ whole genome shotgun (WGS) entry which is preliminary data.</text>
</comment>
<dbReference type="InterPro" id="IPR039366">
    <property type="entry name" value="Pilotin"/>
</dbReference>
<dbReference type="Pfam" id="PF03724">
    <property type="entry name" value="META"/>
    <property type="match status" value="1"/>
</dbReference>
<gene>
    <name evidence="2" type="ORF">FHS54_000383</name>
</gene>
<feature type="domain" description="DUF306" evidence="1">
    <location>
        <begin position="178"/>
        <end position="281"/>
    </location>
</feature>
<sequence>MQTRWGAPVLLCSDPNAQRSENAMFDKPFTAVMAATMLTLGGCATDVQHADPQVPVAQLRDKVITGNASYRERIALPARATFNVRLLDVSRADAGSAIIAEETRQVEGQQVPLPFSIRVKEQVLKTNMRYAVRATITDPAGKLLWTTDTVHSVDPARFEQDLGTLNMVRVGNRSAASGLIGAQFKVEDINRTGLIDSSNVTVQFSQGGRVSGSAGCNRFTGDYSLDGQSLRIGPLAVTRRACVTALGNQETRFLAILQDVTSWSVNGNGSVLLRAEDGRYLAAIR</sequence>
<keyword evidence="3" id="KW-1185">Reference proteome</keyword>
<evidence type="ECO:0000313" key="3">
    <source>
        <dbReference type="Proteomes" id="UP000576821"/>
    </source>
</evidence>
<dbReference type="InterPro" id="IPR053196">
    <property type="entry name" value="Lipoprotein_YbaY-like"/>
</dbReference>
<keyword evidence="2" id="KW-0449">Lipoprotein</keyword>
<accession>A0A846M5T6</accession>
<protein>
    <submittedName>
        <fullName evidence="2">Putative lipoprotein</fullName>
    </submittedName>
</protein>
<dbReference type="PANTHER" id="PTHR38013:SF1">
    <property type="entry name" value="GLYCOPROTEIN_POLYSACCHARIDE METABOLISM"/>
    <property type="match status" value="1"/>
</dbReference>
<organism evidence="2 3">
    <name type="scientific">Sphingobium vermicomposti</name>
    <dbReference type="NCBI Taxonomy" id="529005"/>
    <lineage>
        <taxon>Bacteria</taxon>
        <taxon>Pseudomonadati</taxon>
        <taxon>Pseudomonadota</taxon>
        <taxon>Alphaproteobacteria</taxon>
        <taxon>Sphingomonadales</taxon>
        <taxon>Sphingomonadaceae</taxon>
        <taxon>Sphingobium</taxon>
    </lineage>
</organism>
<evidence type="ECO:0000313" key="2">
    <source>
        <dbReference type="EMBL" id="NIJ15434.1"/>
    </source>
</evidence>
<name>A0A846M5T6_9SPHN</name>
<dbReference type="Gene3D" id="2.40.128.270">
    <property type="match status" value="1"/>
</dbReference>
<reference evidence="2 3" key="1">
    <citation type="submission" date="2020-03" db="EMBL/GenBank/DDBJ databases">
        <title>Genomic Encyclopedia of Type Strains, Phase IV (KMG-IV): sequencing the most valuable type-strain genomes for metagenomic binning, comparative biology and taxonomic classification.</title>
        <authorList>
            <person name="Goeker M."/>
        </authorList>
    </citation>
    <scope>NUCLEOTIDE SEQUENCE [LARGE SCALE GENOMIC DNA]</scope>
    <source>
        <strain evidence="2 3">DSM 21299</strain>
    </source>
</reference>
<dbReference type="AlphaFoldDB" id="A0A846M5T6"/>
<dbReference type="EMBL" id="JAASQR010000001">
    <property type="protein sequence ID" value="NIJ15434.1"/>
    <property type="molecule type" value="Genomic_DNA"/>
</dbReference>
<dbReference type="InterPro" id="IPR005184">
    <property type="entry name" value="DUF306_Meta_HslJ"/>
</dbReference>